<proteinExistence type="predicted"/>
<dbReference type="EMBL" id="LCAG01000023">
    <property type="protein sequence ID" value="KKR86033.1"/>
    <property type="molecule type" value="Genomic_DNA"/>
</dbReference>
<evidence type="ECO:0000313" key="2">
    <source>
        <dbReference type="EMBL" id="KKR86033.1"/>
    </source>
</evidence>
<sequence>MDESLTSRIFTKLGVAILAVALLDLAFVNWVIIKNQKTQKSTTQAISAEKTVEVPGLSQNSSPSPTPLPQAQLKEVGASETKPVIEKETQTIVQTAQKEIFIPMGSGSTTSSTFTDVAGTDVTVDTAKYSQIDSVVFEASIWVVGGNGRAWAQITNVNEKNPLIESQISGISGTGEVKASGKIPFPSDRYNQFCSTCR</sequence>
<keyword evidence="1" id="KW-0472">Membrane</keyword>
<accession>A0A0G0UAL3</accession>
<organism evidence="2 3">
    <name type="scientific">Candidatus Curtissbacteria bacterium GW2011_GWA1_41_11</name>
    <dbReference type="NCBI Taxonomy" id="1618409"/>
    <lineage>
        <taxon>Bacteria</taxon>
        <taxon>Candidatus Curtissiibacteriota</taxon>
    </lineage>
</organism>
<keyword evidence="1" id="KW-1133">Transmembrane helix</keyword>
<protein>
    <submittedName>
        <fullName evidence="2">Uncharacterized protein</fullName>
    </submittedName>
</protein>
<dbReference type="Proteomes" id="UP000034854">
    <property type="component" value="Unassembled WGS sequence"/>
</dbReference>
<keyword evidence="1" id="KW-0812">Transmembrane</keyword>
<reference evidence="2 3" key="1">
    <citation type="journal article" date="2015" name="Nature">
        <title>rRNA introns, odd ribosomes, and small enigmatic genomes across a large radiation of phyla.</title>
        <authorList>
            <person name="Brown C.T."/>
            <person name="Hug L.A."/>
            <person name="Thomas B.C."/>
            <person name="Sharon I."/>
            <person name="Castelle C.J."/>
            <person name="Singh A."/>
            <person name="Wilkins M.J."/>
            <person name="Williams K.H."/>
            <person name="Banfield J.F."/>
        </authorList>
    </citation>
    <scope>NUCLEOTIDE SEQUENCE [LARGE SCALE GENOMIC DNA]</scope>
</reference>
<feature type="transmembrane region" description="Helical" evidence="1">
    <location>
        <begin position="13"/>
        <end position="33"/>
    </location>
</feature>
<evidence type="ECO:0000313" key="3">
    <source>
        <dbReference type="Proteomes" id="UP000034854"/>
    </source>
</evidence>
<comment type="caution">
    <text evidence="2">The sequence shown here is derived from an EMBL/GenBank/DDBJ whole genome shotgun (WGS) entry which is preliminary data.</text>
</comment>
<name>A0A0G0UAL3_9BACT</name>
<gene>
    <name evidence="2" type="ORF">UU34_C0023G0013</name>
</gene>
<dbReference type="AlphaFoldDB" id="A0A0G0UAL3"/>
<evidence type="ECO:0000256" key="1">
    <source>
        <dbReference type="SAM" id="Phobius"/>
    </source>
</evidence>